<dbReference type="Pfam" id="PF13097">
    <property type="entry name" value="CENP-U"/>
    <property type="match status" value="1"/>
</dbReference>
<dbReference type="Bgee" id="ENSDARG00000088924">
    <property type="expression patterns" value="Expressed in testis and 19 other cell types or tissues"/>
</dbReference>
<dbReference type="GO" id="GO:0005634">
    <property type="term" value="C:nucleus"/>
    <property type="evidence" value="ECO:0000318"/>
    <property type="project" value="GO_Central"/>
</dbReference>
<dbReference type="eggNOG" id="ENOG502S1IM">
    <property type="taxonomic scope" value="Eukaryota"/>
</dbReference>
<dbReference type="OMA" id="FCQQYGE"/>
<dbReference type="OrthoDB" id="8959258at2759"/>
<dbReference type="KEGG" id="dre:795266"/>
<evidence type="ECO:0000313" key="1">
    <source>
        <dbReference type="Proteomes" id="UP000000437"/>
    </source>
</evidence>
<sequence length="397" mass="44398">MSRMAKTLKAVQRELQSAKQNSVGTVESPQPLDISSIEKASFFQGEQYSPHGNPLHSTALEEDPSPGPEHNQRSVPQKTGQPRTKKSAKMASKVSKENQEPENQTAKSVGKGKSKTLATISEGAEKRRTSANVSAASKKAEKVQRSPKETSPTPRSSQNQRRPSLSSEDLTDEDESFRPAKANSKGAKRRSSSLRLSGHKQKRKSSSSSDRAGPSKKPRDLRNPTDLDVVRDAFQEFVTEYKQNLNSDPVRRSVEAFSRSFEEQLAEIITATKELKNVQRENNKINRAINQKRTRLVEANNELIKGKTQLQKLQKDLDEMELRFKALTEGSSLLSNLKELNRKYLKHRSTHPDELETFGPSCMPAMLMEARCIMGAEHQLKTVNDHLQQVLGGTENE</sequence>
<dbReference type="RefSeq" id="XP_009305960.2">
    <property type="nucleotide sequence ID" value="XM_009307685.5"/>
</dbReference>
<dbReference type="PANTHER" id="PTHR32222">
    <property type="entry name" value="CENTROMERE PROTEIN U"/>
    <property type="match status" value="1"/>
</dbReference>
<dbReference type="STRING" id="7955.ENSDARP00000106330"/>
<reference evidence="2" key="1">
    <citation type="submission" date="2025-08" db="UniProtKB">
        <authorList>
            <consortium name="RefSeq"/>
        </authorList>
    </citation>
    <scope>IDENTIFICATION</scope>
    <source>
        <strain evidence="2">Tuebingen</strain>
        <tissue evidence="2">Fibroblasts and whole tissue</tissue>
    </source>
</reference>
<dbReference type="Proteomes" id="UP000000437">
    <property type="component" value="Chromosome 14"/>
</dbReference>
<dbReference type="InterPro" id="IPR025214">
    <property type="entry name" value="CENP-U"/>
</dbReference>
<accession>A0ACD6B5S4</accession>
<dbReference type="PaxDb" id="7955-ENSDARP00000106330"/>
<name>A0ACD6B5S4_DANRE</name>
<dbReference type="ZFIN" id="ZDB-GENE-141215-72">
    <property type="gene designation" value="cenpu"/>
</dbReference>
<keyword evidence="1" id="KW-1185">Reference proteome</keyword>
<evidence type="ECO:0000313" key="2">
    <source>
        <dbReference type="RefSeq" id="XP_009305960.2"/>
    </source>
</evidence>
<organism evidence="1 2">
    <name type="scientific">Danio rerio</name>
    <name type="common">Zebrafish</name>
    <name type="synonym">Brachydanio rerio</name>
    <dbReference type="NCBI Taxonomy" id="7955"/>
    <lineage>
        <taxon>Eukaryota</taxon>
        <taxon>Metazoa</taxon>
        <taxon>Chordata</taxon>
        <taxon>Craniata</taxon>
        <taxon>Vertebrata</taxon>
        <taxon>Euteleostomi</taxon>
        <taxon>Actinopterygii</taxon>
        <taxon>Neopterygii</taxon>
        <taxon>Teleostei</taxon>
        <taxon>Ostariophysi</taxon>
        <taxon>Cypriniformes</taxon>
        <taxon>Danionidae</taxon>
        <taxon>Danioninae</taxon>
        <taxon>Danio</taxon>
    </lineage>
</organism>
<dbReference type="GeneTree" id="ENSGT00390000015511"/>
<dbReference type="GO" id="GO:0000775">
    <property type="term" value="C:chromosome, centromeric region"/>
    <property type="evidence" value="ECO:0007669"/>
    <property type="project" value="UniProtKB-SubCell"/>
</dbReference>
<dbReference type="CTD" id="79682"/>
<gene>
    <name evidence="2 3" type="primary">cenpu</name>
</gene>
<protein>
    <submittedName>
        <fullName evidence="2">Centromere protein U isoform X1</fullName>
    </submittedName>
</protein>
<dbReference type="AGR" id="ZFIN:ZDB-GENE-141215-72"/>
<proteinExistence type="predicted"/>
<evidence type="ECO:0000313" key="3">
    <source>
        <dbReference type="ZFIN" id="ZDB-GENE-141215-72"/>
    </source>
</evidence>
<dbReference type="PANTHER" id="PTHR32222:SF1">
    <property type="entry name" value="CENTROMERE PROTEIN U"/>
    <property type="match status" value="1"/>
</dbReference>